<dbReference type="RefSeq" id="WP_077753235.1">
    <property type="nucleotide sequence ID" value="NZ_CP014782.1"/>
</dbReference>
<sequence>MDSFILGLVLYLSVGIFFYLRGLVVLVSEFFQADSQFSHLQTVGMMLLLNFASMVLLITWPKAAVDMVWKTAKPSEIQAVKGWDKNEGRSFSSEYYPLLRSVFSVKKTSGLALLSSGALLMTMVLD</sequence>
<feature type="transmembrane region" description="Helical" evidence="1">
    <location>
        <begin position="40"/>
        <end position="60"/>
    </location>
</feature>
<keyword evidence="1" id="KW-1133">Transmembrane helix</keyword>
<evidence type="ECO:0000313" key="2">
    <source>
        <dbReference type="EMBL" id="AQS38152.1"/>
    </source>
</evidence>
<reference evidence="2 3" key="1">
    <citation type="submission" date="2016-03" db="EMBL/GenBank/DDBJ databases">
        <title>Complete genome sequence of Shewanella psychrophila WP2, a deep sea bacterium isolated from west Pacific sediment.</title>
        <authorList>
            <person name="Xu G."/>
            <person name="Jian H."/>
        </authorList>
    </citation>
    <scope>NUCLEOTIDE SEQUENCE [LARGE SCALE GENOMIC DNA]</scope>
    <source>
        <strain evidence="2 3">WP2</strain>
    </source>
</reference>
<dbReference type="EMBL" id="CP014782">
    <property type="protein sequence ID" value="AQS38152.1"/>
    <property type="molecule type" value="Genomic_DNA"/>
</dbReference>
<gene>
    <name evidence="2" type="ORF">Sps_03005</name>
</gene>
<name>A0A1S6HRM1_9GAMM</name>
<accession>A0A1S6HRM1</accession>
<evidence type="ECO:0000313" key="3">
    <source>
        <dbReference type="Proteomes" id="UP000189545"/>
    </source>
</evidence>
<dbReference type="KEGG" id="spsw:Sps_03005"/>
<dbReference type="AlphaFoldDB" id="A0A1S6HRM1"/>
<proteinExistence type="predicted"/>
<feature type="transmembrane region" description="Helical" evidence="1">
    <location>
        <begin position="6"/>
        <end position="28"/>
    </location>
</feature>
<keyword evidence="3" id="KW-1185">Reference proteome</keyword>
<dbReference type="Proteomes" id="UP000189545">
    <property type="component" value="Chromosome"/>
</dbReference>
<protein>
    <submittedName>
        <fullName evidence="2">Uncharacterized protein</fullName>
    </submittedName>
</protein>
<organism evidence="2 3">
    <name type="scientific">Shewanella psychrophila</name>
    <dbReference type="NCBI Taxonomy" id="225848"/>
    <lineage>
        <taxon>Bacteria</taxon>
        <taxon>Pseudomonadati</taxon>
        <taxon>Pseudomonadota</taxon>
        <taxon>Gammaproteobacteria</taxon>
        <taxon>Alteromonadales</taxon>
        <taxon>Shewanellaceae</taxon>
        <taxon>Shewanella</taxon>
    </lineage>
</organism>
<keyword evidence="1" id="KW-0812">Transmembrane</keyword>
<keyword evidence="1" id="KW-0472">Membrane</keyword>
<evidence type="ECO:0000256" key="1">
    <source>
        <dbReference type="SAM" id="Phobius"/>
    </source>
</evidence>